<feature type="compositionally biased region" description="Polar residues" evidence="2">
    <location>
        <begin position="638"/>
        <end position="647"/>
    </location>
</feature>
<organism evidence="4 5">
    <name type="scientific">Ephemerocybe angulata</name>
    <dbReference type="NCBI Taxonomy" id="980116"/>
    <lineage>
        <taxon>Eukaryota</taxon>
        <taxon>Fungi</taxon>
        <taxon>Dikarya</taxon>
        <taxon>Basidiomycota</taxon>
        <taxon>Agaricomycotina</taxon>
        <taxon>Agaricomycetes</taxon>
        <taxon>Agaricomycetidae</taxon>
        <taxon>Agaricales</taxon>
        <taxon>Agaricineae</taxon>
        <taxon>Psathyrellaceae</taxon>
        <taxon>Ephemerocybe</taxon>
    </lineage>
</organism>
<name>A0A8H5EYV2_9AGAR</name>
<dbReference type="OrthoDB" id="3048642at2759"/>
<evidence type="ECO:0000313" key="5">
    <source>
        <dbReference type="Proteomes" id="UP000541558"/>
    </source>
</evidence>
<comment type="caution">
    <text evidence="4">The sequence shown here is derived from an EMBL/GenBank/DDBJ whole genome shotgun (WGS) entry which is preliminary data.</text>
</comment>
<dbReference type="AlphaFoldDB" id="A0A8H5EYV2"/>
<gene>
    <name evidence="4" type="ORF">D9611_003732</name>
</gene>
<keyword evidence="5" id="KW-1185">Reference proteome</keyword>
<feature type="domain" description="Nephrocystin 3-like N-terminal" evidence="3">
    <location>
        <begin position="380"/>
        <end position="491"/>
    </location>
</feature>
<evidence type="ECO:0000259" key="3">
    <source>
        <dbReference type="Pfam" id="PF24883"/>
    </source>
</evidence>
<dbReference type="EMBL" id="JAACJK010000219">
    <property type="protein sequence ID" value="KAF5317396.1"/>
    <property type="molecule type" value="Genomic_DNA"/>
</dbReference>
<dbReference type="Pfam" id="PF24883">
    <property type="entry name" value="NPHP3_N"/>
    <property type="match status" value="1"/>
</dbReference>
<keyword evidence="1" id="KW-0677">Repeat</keyword>
<evidence type="ECO:0000256" key="2">
    <source>
        <dbReference type="SAM" id="MobiDB-lite"/>
    </source>
</evidence>
<accession>A0A8H5EYV2</accession>
<proteinExistence type="predicted"/>
<dbReference type="InterPro" id="IPR027417">
    <property type="entry name" value="P-loop_NTPase"/>
</dbReference>
<dbReference type="Proteomes" id="UP000541558">
    <property type="component" value="Unassembled WGS sequence"/>
</dbReference>
<protein>
    <recommendedName>
        <fullName evidence="3">Nephrocystin 3-like N-terminal domain-containing protein</fullName>
    </recommendedName>
</protein>
<evidence type="ECO:0000313" key="4">
    <source>
        <dbReference type="EMBL" id="KAF5317396.1"/>
    </source>
</evidence>
<reference evidence="4 5" key="1">
    <citation type="journal article" date="2020" name="ISME J.">
        <title>Uncovering the hidden diversity of litter-decomposition mechanisms in mushroom-forming fungi.</title>
        <authorList>
            <person name="Floudas D."/>
            <person name="Bentzer J."/>
            <person name="Ahren D."/>
            <person name="Johansson T."/>
            <person name="Persson P."/>
            <person name="Tunlid A."/>
        </authorList>
    </citation>
    <scope>NUCLEOTIDE SEQUENCE [LARGE SCALE GENOMIC DNA]</scope>
    <source>
        <strain evidence="4 5">CBS 175.51</strain>
    </source>
</reference>
<dbReference type="Gene3D" id="3.40.50.300">
    <property type="entry name" value="P-loop containing nucleotide triphosphate hydrolases"/>
    <property type="match status" value="1"/>
</dbReference>
<feature type="region of interest" description="Disordered" evidence="2">
    <location>
        <begin position="606"/>
        <end position="647"/>
    </location>
</feature>
<sequence length="647" mass="69899">MGLQSSAGSQVQFRFEKCCNLRRKNGSAPNAAVYAQYTTKAGQTVKSPKTAFCKSANPEWFENSRKFVDVNNDTEIAFVVLDSAIPRLSRASKPLARSSSYSLGELLRMRDEALTKGVENGHASPSFAIPLDLASGEVTAGAEGGPSLILSVIHIMSEKEKAEHLAKVTDDWRSKQRDNLDGERAALAKELKLLGDSIPSTANAKILVDMAAGLFASISPLLDNNDILEDKDLVLHLITSYRMMLEQFLSGKANQTADLRVQYYGKGCLEMAQSLRVLERCLRKPELLKDSLIVSDIKRRTIRFETFPQDPGSPLGNLNQVFSERETLRNALITESDLFAELSTSFSTEPTRLNLAHSPNPSPTVQMLTSWALLSSRAELKRVFWLHGAANCGKTQLAHSLIDAFGRMGVATAYFTFNNHSPSSSDEGVDGGDEPPRLEDMTKAIAFQLAAYVKGLASSVSSGVMQSSGKNADPLDFPALFKRLVISPLQVHAQSRKKLPLSETESRPAHSIMQAPDPVVIILDDLDQCAPGQLEELLLMLKESLGDMPKEVRVVMFSRELGAVRGVVRRCAGASMAGFGEGSAGVGVAGLAGLDLGIVEDGVEGGMGSAPGTPGRVNSIKWGGDLKGDLKGKRRSDGSQSSRTRFV</sequence>
<dbReference type="SUPFAM" id="SSF52540">
    <property type="entry name" value="P-loop containing nucleoside triphosphate hydrolases"/>
    <property type="match status" value="1"/>
</dbReference>
<dbReference type="InterPro" id="IPR056884">
    <property type="entry name" value="NPHP3-like_N"/>
</dbReference>
<evidence type="ECO:0000256" key="1">
    <source>
        <dbReference type="ARBA" id="ARBA00022737"/>
    </source>
</evidence>
<feature type="compositionally biased region" description="Basic and acidic residues" evidence="2">
    <location>
        <begin position="624"/>
        <end position="637"/>
    </location>
</feature>